<sequence length="699" mass="78300">MASAKPGSGQRFVESPFAAIVNQGLTLFKSLVTGLEHDTVHRSLAISHAAKFKLWAGSLGAHRSSGSRSLMYRLRDASFIRNHILSLLQDLCESLNEAVSLITESDTPPVSKEAPDATLEELAEYFHDGETEQEDEIDAVMKSIGYEINCLLRLSVTIRNPAPHDQFKSRAGAEIVQHFKHWDLQHVKAKFPDANGNIQERLAEATSRRRQYLKYREEHTARLAEGLDEDAALTVADPIEGATTLASSLPDHLKGFQSIPEPLMNDNISEASGTSYATSVSSIHRLRVPPFPAEHEDGPVKCPFCHMFIPVRDRSEWKRHVFRDLQPYICLRDDCSAPDHLYARRAHWMEHMKAEHWRVWHCIFGCPGTFDSKKELQAHLHATHGQESSGAKLVSLESPSGRADVGKIREKCPLCASFWCESVQKYEQHIGRHLEDLALFVLPSTGDDKGSDESEIEEDIRAVGDGDVVAGTAKSDYSTGPMTEWLQAGVDQDGVPESRHFDQDQPLNSKFRRLPTDLSKHLDITIDEFGAVFPPQQPGSTSQGTDNDALRFVDEVKNRLINQPRAYYEFLMVMQTWIGGKTSLEDIYPKIAMLFKSEPDLVEKFHQFLFSLDSNSKEEQKVIWQRFVGRHSIKVRVSTCIVQDGTEITLSQASRVYQDENERGLLREVTQADDDGGKDALASVTRAANTSELPNTIGS</sequence>
<comment type="subcellular location">
    <subcellularLocation>
        <location evidence="1 3">Nucleus</location>
    </subcellularLocation>
</comment>
<dbReference type="Pfam" id="PF26082">
    <property type="entry name" value="zf-C2H2_AcuF"/>
    <property type="match status" value="1"/>
</dbReference>
<dbReference type="Pfam" id="PF02671">
    <property type="entry name" value="PAH"/>
    <property type="match status" value="1"/>
</dbReference>
<evidence type="ECO:0000313" key="5">
    <source>
        <dbReference type="EMBL" id="OAA36708.1"/>
    </source>
</evidence>
<dbReference type="OrthoDB" id="6133115at2759"/>
<evidence type="ECO:0000256" key="2">
    <source>
        <dbReference type="ARBA" id="ARBA00023242"/>
    </source>
</evidence>
<dbReference type="InterPro" id="IPR003822">
    <property type="entry name" value="PAH"/>
</dbReference>
<dbReference type="SMART" id="SM00355">
    <property type="entry name" value="ZnF_C2H2"/>
    <property type="match status" value="3"/>
</dbReference>
<dbReference type="Proteomes" id="UP000076863">
    <property type="component" value="Unassembled WGS sequence"/>
</dbReference>
<evidence type="ECO:0000313" key="6">
    <source>
        <dbReference type="Proteomes" id="UP000076863"/>
    </source>
</evidence>
<dbReference type="InterPro" id="IPR058925">
    <property type="entry name" value="zf-C2H2_AcuF"/>
</dbReference>
<reference evidence="5 6" key="1">
    <citation type="journal article" date="2016" name="Genome Biol. Evol.">
        <title>Divergent and convergent evolution of fungal pathogenicity.</title>
        <authorList>
            <person name="Shang Y."/>
            <person name="Xiao G."/>
            <person name="Zheng P."/>
            <person name="Cen K."/>
            <person name="Zhan S."/>
            <person name="Wang C."/>
        </authorList>
    </citation>
    <scope>NUCLEOTIDE SEQUENCE [LARGE SCALE GENOMIC DNA]</scope>
    <source>
        <strain evidence="5 6">RCEF 3172</strain>
    </source>
</reference>
<dbReference type="GO" id="GO:0005634">
    <property type="term" value="C:nucleus"/>
    <property type="evidence" value="ECO:0007669"/>
    <property type="project" value="UniProtKB-SubCell"/>
</dbReference>
<dbReference type="EMBL" id="AZHA01000034">
    <property type="protein sequence ID" value="OAA36708.1"/>
    <property type="molecule type" value="Genomic_DNA"/>
</dbReference>
<gene>
    <name evidence="5" type="ORF">BBO_07987</name>
</gene>
<dbReference type="InterPro" id="IPR013087">
    <property type="entry name" value="Znf_C2H2_type"/>
</dbReference>
<dbReference type="InterPro" id="IPR036600">
    <property type="entry name" value="PAH_sf"/>
</dbReference>
<name>A0A166YAU8_9HYPO</name>
<keyword evidence="2 3" id="KW-0539">Nucleus</keyword>
<dbReference type="PROSITE" id="PS51477">
    <property type="entry name" value="PAH"/>
    <property type="match status" value="1"/>
</dbReference>
<comment type="caution">
    <text evidence="5">The sequence shown here is derived from an EMBL/GenBank/DDBJ whole genome shotgun (WGS) entry which is preliminary data.</text>
</comment>
<dbReference type="PANTHER" id="PTHR35391">
    <property type="entry name" value="C2H2-TYPE DOMAIN-CONTAINING PROTEIN-RELATED"/>
    <property type="match status" value="1"/>
</dbReference>
<evidence type="ECO:0000256" key="1">
    <source>
        <dbReference type="ARBA" id="ARBA00004123"/>
    </source>
</evidence>
<organism evidence="5 6">
    <name type="scientific">Beauveria brongniartii RCEF 3172</name>
    <dbReference type="NCBI Taxonomy" id="1081107"/>
    <lineage>
        <taxon>Eukaryota</taxon>
        <taxon>Fungi</taxon>
        <taxon>Dikarya</taxon>
        <taxon>Ascomycota</taxon>
        <taxon>Pezizomycotina</taxon>
        <taxon>Sordariomycetes</taxon>
        <taxon>Hypocreomycetidae</taxon>
        <taxon>Hypocreales</taxon>
        <taxon>Cordycipitaceae</taxon>
        <taxon>Beauveria</taxon>
        <taxon>Beauveria brongniartii</taxon>
    </lineage>
</organism>
<accession>A0A166YAU8</accession>
<evidence type="ECO:0000256" key="3">
    <source>
        <dbReference type="PROSITE-ProRule" id="PRU00810"/>
    </source>
</evidence>
<protein>
    <submittedName>
        <fullName evidence="5">Transcription factor Cys6</fullName>
    </submittedName>
</protein>
<proteinExistence type="predicted"/>
<dbReference type="Gene3D" id="1.20.1160.11">
    <property type="entry name" value="Paired amphipathic helix"/>
    <property type="match status" value="1"/>
</dbReference>
<keyword evidence="6" id="KW-1185">Reference proteome</keyword>
<dbReference type="PROSITE" id="PS00028">
    <property type="entry name" value="ZINC_FINGER_C2H2_1"/>
    <property type="match status" value="1"/>
</dbReference>
<dbReference type="SUPFAM" id="SSF47762">
    <property type="entry name" value="PAH2 domain"/>
    <property type="match status" value="1"/>
</dbReference>
<dbReference type="GO" id="GO:0006355">
    <property type="term" value="P:regulation of DNA-templated transcription"/>
    <property type="evidence" value="ECO:0007669"/>
    <property type="project" value="InterPro"/>
</dbReference>
<dbReference type="AlphaFoldDB" id="A0A166YAU8"/>
<evidence type="ECO:0000259" key="4">
    <source>
        <dbReference type="PROSITE" id="PS00028"/>
    </source>
</evidence>
<feature type="domain" description="C2H2-type" evidence="4">
    <location>
        <begin position="362"/>
        <end position="384"/>
    </location>
</feature>
<dbReference type="PANTHER" id="PTHR35391:SF7">
    <property type="entry name" value="C2H2-TYPE DOMAIN-CONTAINING PROTEIN"/>
    <property type="match status" value="1"/>
</dbReference>